<evidence type="ECO:0000256" key="1">
    <source>
        <dbReference type="SAM" id="MobiDB-lite"/>
    </source>
</evidence>
<accession>A0A0D3HGE9</accession>
<feature type="region of interest" description="Disordered" evidence="1">
    <location>
        <begin position="17"/>
        <end position="36"/>
    </location>
</feature>
<reference evidence="2" key="2">
    <citation type="submission" date="2015-03" db="UniProtKB">
        <authorList>
            <consortium name="EnsemblPlants"/>
        </authorList>
    </citation>
    <scope>IDENTIFICATION</scope>
</reference>
<dbReference type="Proteomes" id="UP000026960">
    <property type="component" value="Chromosome 10"/>
</dbReference>
<name>A0A0D3HGE9_9ORYZ</name>
<protein>
    <submittedName>
        <fullName evidence="2">Uncharacterized protein</fullName>
    </submittedName>
</protein>
<evidence type="ECO:0000313" key="3">
    <source>
        <dbReference type="Proteomes" id="UP000026960"/>
    </source>
</evidence>
<dbReference type="AlphaFoldDB" id="A0A0D3HGE9"/>
<sequence length="128" mass="13702">MQVQLRRVSAYASMRLSPATSTAGEPRPSASLSAQPSVSSACAWGARCTGRSPGRPPPLAGCTGRPPRRHNTTENSGIHILLVVSQIPSLIWHFVRAEINLEGKEDTDDSAVGKAEDPEFPILCNIQN</sequence>
<feature type="region of interest" description="Disordered" evidence="1">
    <location>
        <begin position="49"/>
        <end position="71"/>
    </location>
</feature>
<dbReference type="PaxDb" id="65489-OBART10G17910.1"/>
<reference evidence="2" key="1">
    <citation type="journal article" date="2009" name="Rice">
        <title>De Novo Next Generation Sequencing of Plant Genomes.</title>
        <authorList>
            <person name="Rounsley S."/>
            <person name="Marri P.R."/>
            <person name="Yu Y."/>
            <person name="He R."/>
            <person name="Sisneros N."/>
            <person name="Goicoechea J.L."/>
            <person name="Lee S.J."/>
            <person name="Angelova A."/>
            <person name="Kudrna D."/>
            <person name="Luo M."/>
            <person name="Affourtit J."/>
            <person name="Desany B."/>
            <person name="Knight J."/>
            <person name="Niazi F."/>
            <person name="Egholm M."/>
            <person name="Wing R.A."/>
        </authorList>
    </citation>
    <scope>NUCLEOTIDE SEQUENCE [LARGE SCALE GENOMIC DNA]</scope>
    <source>
        <strain evidence="2">cv. IRGC 105608</strain>
    </source>
</reference>
<dbReference type="EnsemblPlants" id="OBART10G17910.1">
    <property type="protein sequence ID" value="OBART10G17910.1"/>
    <property type="gene ID" value="OBART10G17910"/>
</dbReference>
<evidence type="ECO:0000313" key="2">
    <source>
        <dbReference type="EnsemblPlants" id="OBART10G17910.1"/>
    </source>
</evidence>
<dbReference type="Gramene" id="OBART10G17910.1">
    <property type="protein sequence ID" value="OBART10G17910.1"/>
    <property type="gene ID" value="OBART10G17910"/>
</dbReference>
<organism evidence="2">
    <name type="scientific">Oryza barthii</name>
    <dbReference type="NCBI Taxonomy" id="65489"/>
    <lineage>
        <taxon>Eukaryota</taxon>
        <taxon>Viridiplantae</taxon>
        <taxon>Streptophyta</taxon>
        <taxon>Embryophyta</taxon>
        <taxon>Tracheophyta</taxon>
        <taxon>Spermatophyta</taxon>
        <taxon>Magnoliopsida</taxon>
        <taxon>Liliopsida</taxon>
        <taxon>Poales</taxon>
        <taxon>Poaceae</taxon>
        <taxon>BOP clade</taxon>
        <taxon>Oryzoideae</taxon>
        <taxon>Oryzeae</taxon>
        <taxon>Oryzinae</taxon>
        <taxon>Oryza</taxon>
    </lineage>
</organism>
<proteinExistence type="predicted"/>
<dbReference type="HOGENOM" id="CLU_1962936_0_0_1"/>
<keyword evidence="3" id="KW-1185">Reference proteome</keyword>